<evidence type="ECO:0008006" key="4">
    <source>
        <dbReference type="Google" id="ProtNLM"/>
    </source>
</evidence>
<reference evidence="2 3" key="1">
    <citation type="submission" date="2024-04" db="EMBL/GenBank/DDBJ databases">
        <title>Draft genome sequence of Sessilibacter corallicola NBRC 116591.</title>
        <authorList>
            <person name="Miyakawa T."/>
            <person name="Kusuya Y."/>
            <person name="Miura T."/>
        </authorList>
    </citation>
    <scope>NUCLEOTIDE SEQUENCE [LARGE SCALE GENOMIC DNA]</scope>
    <source>
        <strain evidence="2 3">KU-00831-HH</strain>
    </source>
</reference>
<organism evidence="2 3">
    <name type="scientific">Sessilibacter corallicola</name>
    <dbReference type="NCBI Taxonomy" id="2904075"/>
    <lineage>
        <taxon>Bacteria</taxon>
        <taxon>Pseudomonadati</taxon>
        <taxon>Pseudomonadota</taxon>
        <taxon>Gammaproteobacteria</taxon>
        <taxon>Cellvibrionales</taxon>
        <taxon>Cellvibrionaceae</taxon>
        <taxon>Sessilibacter</taxon>
    </lineage>
</organism>
<dbReference type="Pfam" id="PF09842">
    <property type="entry name" value="DUF2069"/>
    <property type="match status" value="1"/>
</dbReference>
<dbReference type="Proteomes" id="UP001465153">
    <property type="component" value="Unassembled WGS sequence"/>
</dbReference>
<evidence type="ECO:0000313" key="3">
    <source>
        <dbReference type="Proteomes" id="UP001465153"/>
    </source>
</evidence>
<feature type="transmembrane region" description="Helical" evidence="1">
    <location>
        <begin position="14"/>
        <end position="35"/>
    </location>
</feature>
<keyword evidence="1" id="KW-0812">Transmembrane</keyword>
<comment type="caution">
    <text evidence="2">The sequence shown here is derived from an EMBL/GenBank/DDBJ whole genome shotgun (WGS) entry which is preliminary data.</text>
</comment>
<evidence type="ECO:0000313" key="2">
    <source>
        <dbReference type="EMBL" id="GAA6166539.1"/>
    </source>
</evidence>
<feature type="transmembrane region" description="Helical" evidence="1">
    <location>
        <begin position="66"/>
        <end position="83"/>
    </location>
</feature>
<gene>
    <name evidence="2" type="ORF">NBRC116591_03490</name>
</gene>
<name>A0ABQ0A4G7_9GAMM</name>
<sequence>MSSNLETLEQKSNLWYRATLVFYMGLVITVIITNVTQQFSPLKLVVQLVPLLIFVPGLIHKIHHRTYSWMCFVLLVYFMAYVVEIGSPLMQWTDILGVITTVGLFISAMMAARFIQRWQYYLNNPHELAEQAPQK</sequence>
<evidence type="ECO:0000256" key="1">
    <source>
        <dbReference type="SAM" id="Phobius"/>
    </source>
</evidence>
<keyword evidence="1" id="KW-0472">Membrane</keyword>
<dbReference type="EMBL" id="BAABWN010000001">
    <property type="protein sequence ID" value="GAA6166539.1"/>
    <property type="molecule type" value="Genomic_DNA"/>
</dbReference>
<keyword evidence="1" id="KW-1133">Transmembrane helix</keyword>
<dbReference type="InterPro" id="IPR018643">
    <property type="entry name" value="DUF2069_membrane"/>
</dbReference>
<accession>A0ABQ0A4G7</accession>
<feature type="transmembrane region" description="Helical" evidence="1">
    <location>
        <begin position="41"/>
        <end position="59"/>
    </location>
</feature>
<protein>
    <recommendedName>
        <fullName evidence="4">DUF2069 domain-containing protein</fullName>
    </recommendedName>
</protein>
<feature type="transmembrane region" description="Helical" evidence="1">
    <location>
        <begin position="95"/>
        <end position="115"/>
    </location>
</feature>
<proteinExistence type="predicted"/>
<keyword evidence="3" id="KW-1185">Reference proteome</keyword>
<dbReference type="RefSeq" id="WP_353301445.1">
    <property type="nucleotide sequence ID" value="NZ_BAABWN010000001.1"/>
</dbReference>